<accession>A0A5A9ZJK9</accession>
<evidence type="ECO:0000313" key="2">
    <source>
        <dbReference type="Proteomes" id="UP000325291"/>
    </source>
</evidence>
<dbReference type="EMBL" id="VINQ01000003">
    <property type="protein sequence ID" value="KAA0917493.1"/>
    <property type="molecule type" value="Genomic_DNA"/>
</dbReference>
<organism evidence="1 2">
    <name type="scientific">Aquicoccus porphyridii</name>
    <dbReference type="NCBI Taxonomy" id="1852029"/>
    <lineage>
        <taxon>Bacteria</taxon>
        <taxon>Pseudomonadati</taxon>
        <taxon>Pseudomonadota</taxon>
        <taxon>Alphaproteobacteria</taxon>
        <taxon>Rhodobacterales</taxon>
        <taxon>Paracoccaceae</taxon>
        <taxon>Aquicoccus</taxon>
    </lineage>
</organism>
<sequence length="350" mass="36921">MAGILIIGGYGHVGRQIAARLIRAGQAGVRVAGRDAGRAAVESAKLGCGWAVMDLDKPESWDAALAGIGTVVVCVDLVNADFPAHVLERGLGYIDISATDAVLRRIEGLDELARDHGGCAVLSVGLAPGLSNLMARAAVARMEKVEAVTIGVLLGLGDAHGAAAVDWTLDNMRRLTPDDVRPMGFGPGATMVQTMPFAFADQHVLARRHALENVTTRLGLASPLITRATLRLLARLAKRPVFRNLLRWSMARFRLGSDRASLVVEAVGHGADGPLRHRLTLDGRAEAAITALIAAHVALAWPGAARPGVWHIEEIWHLGEFASALRAEGITLGEQRLDLPAPADASGPDP</sequence>
<gene>
    <name evidence="1" type="ORF">FLO80_05440</name>
</gene>
<dbReference type="PANTHER" id="PTHR43796:SF2">
    <property type="entry name" value="CARBOXYNORSPERMIDINE SYNTHASE"/>
    <property type="match status" value="1"/>
</dbReference>
<reference evidence="1 2" key="1">
    <citation type="submission" date="2019-07" db="EMBL/GenBank/DDBJ databases">
        <title>Aquicoccus porphyridii gen. nov., sp. nov., isolated from a small marine red alga, Porphyridium marinum.</title>
        <authorList>
            <person name="Liu L."/>
        </authorList>
    </citation>
    <scope>NUCLEOTIDE SEQUENCE [LARGE SCALE GENOMIC DNA]</scope>
    <source>
        <strain evidence="1 2">L1 8-17</strain>
    </source>
</reference>
<dbReference type="Proteomes" id="UP000325291">
    <property type="component" value="Unassembled WGS sequence"/>
</dbReference>
<proteinExistence type="predicted"/>
<dbReference type="AlphaFoldDB" id="A0A5A9ZJK9"/>
<name>A0A5A9ZJK9_9RHOB</name>
<dbReference type="PANTHER" id="PTHR43796">
    <property type="entry name" value="CARBOXYNORSPERMIDINE SYNTHASE"/>
    <property type="match status" value="1"/>
</dbReference>
<comment type="caution">
    <text evidence="1">The sequence shown here is derived from an EMBL/GenBank/DDBJ whole genome shotgun (WGS) entry which is preliminary data.</text>
</comment>
<dbReference type="RefSeq" id="WP_111362577.1">
    <property type="nucleotide sequence ID" value="NZ_VINQ01000003.1"/>
</dbReference>
<dbReference type="SUPFAM" id="SSF51735">
    <property type="entry name" value="NAD(P)-binding Rossmann-fold domains"/>
    <property type="match status" value="1"/>
</dbReference>
<evidence type="ECO:0000313" key="1">
    <source>
        <dbReference type="EMBL" id="KAA0917493.1"/>
    </source>
</evidence>
<evidence type="ECO:0008006" key="3">
    <source>
        <dbReference type="Google" id="ProtNLM"/>
    </source>
</evidence>
<dbReference type="Gene3D" id="3.40.50.720">
    <property type="entry name" value="NAD(P)-binding Rossmann-like Domain"/>
    <property type="match status" value="1"/>
</dbReference>
<dbReference type="InterPro" id="IPR036291">
    <property type="entry name" value="NAD(P)-bd_dom_sf"/>
</dbReference>
<protein>
    <recommendedName>
        <fullName evidence="3">Saccharopine dehydrogenase NADP binding domain-containing protein</fullName>
    </recommendedName>
</protein>
<keyword evidence="2" id="KW-1185">Reference proteome</keyword>